<comment type="similarity">
    <text evidence="2 11">Belongs to the sodium:solute symporter (SSF) (TC 2.A.21) family.</text>
</comment>
<dbReference type="Gene3D" id="1.20.1730.10">
    <property type="entry name" value="Sodium/glucose cotransporter"/>
    <property type="match status" value="1"/>
</dbReference>
<evidence type="ECO:0000256" key="10">
    <source>
        <dbReference type="ARBA" id="ARBA00023201"/>
    </source>
</evidence>
<dbReference type="EMBL" id="OC323282">
    <property type="protein sequence ID" value="CAD7412927.1"/>
    <property type="molecule type" value="Genomic_DNA"/>
</dbReference>
<dbReference type="PANTHER" id="PTHR42985:SF39">
    <property type="entry name" value="GH10366P"/>
    <property type="match status" value="1"/>
</dbReference>
<dbReference type="GO" id="GO:0015293">
    <property type="term" value="F:symporter activity"/>
    <property type="evidence" value="ECO:0007669"/>
    <property type="project" value="TreeGrafter"/>
</dbReference>
<evidence type="ECO:0000256" key="7">
    <source>
        <dbReference type="ARBA" id="ARBA00023053"/>
    </source>
</evidence>
<evidence type="ECO:0000256" key="1">
    <source>
        <dbReference type="ARBA" id="ARBA00004651"/>
    </source>
</evidence>
<accession>A0A7R9H9M9</accession>
<gene>
    <name evidence="13" type="ORF">TCEB3V08_LOCUS11574</name>
</gene>
<proteinExistence type="inferred from homology"/>
<keyword evidence="6 12" id="KW-1133">Transmembrane helix</keyword>
<keyword evidence="4" id="KW-1003">Cell membrane</keyword>
<dbReference type="InterPro" id="IPR038377">
    <property type="entry name" value="Na/Glc_symporter_sf"/>
</dbReference>
<dbReference type="AlphaFoldDB" id="A0A7R9H9M9"/>
<keyword evidence="10" id="KW-0739">Sodium transport</keyword>
<dbReference type="GO" id="GO:0005886">
    <property type="term" value="C:plasma membrane"/>
    <property type="evidence" value="ECO:0007669"/>
    <property type="project" value="UniProtKB-SubCell"/>
</dbReference>
<keyword evidence="8" id="KW-0406">Ion transport</keyword>
<reference evidence="13" key="1">
    <citation type="submission" date="2020-11" db="EMBL/GenBank/DDBJ databases">
        <authorList>
            <person name="Tran Van P."/>
        </authorList>
    </citation>
    <scope>NUCLEOTIDE SEQUENCE</scope>
</reference>
<dbReference type="PROSITE" id="PS50283">
    <property type="entry name" value="NA_SOLUT_SYMP_3"/>
    <property type="match status" value="1"/>
</dbReference>
<feature type="transmembrane region" description="Helical" evidence="12">
    <location>
        <begin position="257"/>
        <end position="281"/>
    </location>
</feature>
<dbReference type="InterPro" id="IPR051163">
    <property type="entry name" value="Sodium:Solute_Symporter_SSF"/>
</dbReference>
<protein>
    <recommendedName>
        <fullName evidence="14">Sodium-coupled monocarboxylate transporter 2</fullName>
    </recommendedName>
</protein>
<evidence type="ECO:0000256" key="8">
    <source>
        <dbReference type="ARBA" id="ARBA00023065"/>
    </source>
</evidence>
<keyword evidence="3" id="KW-0813">Transport</keyword>
<evidence type="ECO:0000256" key="5">
    <source>
        <dbReference type="ARBA" id="ARBA00022692"/>
    </source>
</evidence>
<evidence type="ECO:0000313" key="13">
    <source>
        <dbReference type="EMBL" id="CAD7412927.1"/>
    </source>
</evidence>
<evidence type="ECO:0000256" key="9">
    <source>
        <dbReference type="ARBA" id="ARBA00023136"/>
    </source>
</evidence>
<name>A0A7R9H9M9_TIMCR</name>
<keyword evidence="9 12" id="KW-0472">Membrane</keyword>
<feature type="transmembrane region" description="Helical" evidence="12">
    <location>
        <begin position="156"/>
        <end position="175"/>
    </location>
</feature>
<feature type="transmembrane region" description="Helical" evidence="12">
    <location>
        <begin position="182"/>
        <end position="205"/>
    </location>
</feature>
<comment type="subcellular location">
    <subcellularLocation>
        <location evidence="1">Cell membrane</location>
        <topology evidence="1">Multi-pass membrane protein</topology>
    </subcellularLocation>
</comment>
<evidence type="ECO:0000256" key="3">
    <source>
        <dbReference type="ARBA" id="ARBA00022448"/>
    </source>
</evidence>
<evidence type="ECO:0008006" key="14">
    <source>
        <dbReference type="Google" id="ProtNLM"/>
    </source>
</evidence>
<organism evidence="13">
    <name type="scientific">Timema cristinae</name>
    <name type="common">Walking stick</name>
    <dbReference type="NCBI Taxonomy" id="61476"/>
    <lineage>
        <taxon>Eukaryota</taxon>
        <taxon>Metazoa</taxon>
        <taxon>Ecdysozoa</taxon>
        <taxon>Arthropoda</taxon>
        <taxon>Hexapoda</taxon>
        <taxon>Insecta</taxon>
        <taxon>Pterygota</taxon>
        <taxon>Neoptera</taxon>
        <taxon>Polyneoptera</taxon>
        <taxon>Phasmatodea</taxon>
        <taxon>Timematodea</taxon>
        <taxon>Timematoidea</taxon>
        <taxon>Timematidae</taxon>
        <taxon>Timema</taxon>
    </lineage>
</organism>
<evidence type="ECO:0000256" key="6">
    <source>
        <dbReference type="ARBA" id="ARBA00022989"/>
    </source>
</evidence>
<dbReference type="GO" id="GO:0006814">
    <property type="term" value="P:sodium ion transport"/>
    <property type="evidence" value="ECO:0007669"/>
    <property type="project" value="UniProtKB-KW"/>
</dbReference>
<evidence type="ECO:0000256" key="2">
    <source>
        <dbReference type="ARBA" id="ARBA00006434"/>
    </source>
</evidence>
<evidence type="ECO:0000256" key="12">
    <source>
        <dbReference type="SAM" id="Phobius"/>
    </source>
</evidence>
<dbReference type="PANTHER" id="PTHR42985">
    <property type="entry name" value="SODIUM-COUPLED MONOCARBOXYLATE TRANSPORTER"/>
    <property type="match status" value="1"/>
</dbReference>
<evidence type="ECO:0000256" key="11">
    <source>
        <dbReference type="RuleBase" id="RU362091"/>
    </source>
</evidence>
<sequence>MDPSPFVRSTFWTVTVGMTFAWLSSLAASQEMVQKLISLPDIKSARIGIGLIIFAAYHECDPLTAKLATALVVLSQTAEDGDIEVRISVGTLSSTMNCLSGTIYEDFILPFIRENNKLQSRAHIILKITVVVIGLVCIAMVFIVERLGGVFELTMSLSGITTGTFLGLFILGMVFPWANAKGALVGTTTSFLLMSWMSLGAQHAMASGSFSFLKLPLSVEGCDDFNGTQSYDHKHQAGSHRTAPDNSEVFILYRVSFMLYSVVGTLLVLIVGLLVSWVTGLTDPDLLDQRLIVPFMKKFVGKRLNDRIRPEEKVLL</sequence>
<feature type="transmembrane region" description="Helical" evidence="12">
    <location>
        <begin position="6"/>
        <end position="28"/>
    </location>
</feature>
<dbReference type="Pfam" id="PF00474">
    <property type="entry name" value="SSF"/>
    <property type="match status" value="1"/>
</dbReference>
<keyword evidence="5 12" id="KW-0812">Transmembrane</keyword>
<evidence type="ECO:0000256" key="4">
    <source>
        <dbReference type="ARBA" id="ARBA00022475"/>
    </source>
</evidence>
<feature type="transmembrane region" description="Helical" evidence="12">
    <location>
        <begin position="124"/>
        <end position="144"/>
    </location>
</feature>
<dbReference type="InterPro" id="IPR001734">
    <property type="entry name" value="Na/solute_symporter"/>
</dbReference>
<keyword evidence="7" id="KW-0915">Sodium</keyword>